<keyword evidence="1" id="KW-0472">Membrane</keyword>
<feature type="transmembrane region" description="Helical" evidence="1">
    <location>
        <begin position="116"/>
        <end position="135"/>
    </location>
</feature>
<proteinExistence type="predicted"/>
<dbReference type="EMBL" id="CP064787">
    <property type="protein sequence ID" value="QSG05310.1"/>
    <property type="molecule type" value="Genomic_DNA"/>
</dbReference>
<keyword evidence="1" id="KW-1133">Transmembrane helix</keyword>
<reference evidence="2" key="1">
    <citation type="submission" date="2020-11" db="EMBL/GenBank/DDBJ databases">
        <title>Carbohydrate-dependent, anaerobic sulfur respiration: A novel catabolism in halophilic archaea.</title>
        <authorList>
            <person name="Sorokin D.Y."/>
            <person name="Messina E."/>
            <person name="Smedile F."/>
            <person name="La Cono V."/>
            <person name="Hallsworth J.E."/>
            <person name="Yakimov M.M."/>
        </authorList>
    </citation>
    <scope>NUCLEOTIDE SEQUENCE</scope>
    <source>
        <strain evidence="2">HSR12-1</strain>
    </source>
</reference>
<gene>
    <name evidence="2" type="ORF">HSR121_0962</name>
</gene>
<keyword evidence="1" id="KW-0812">Transmembrane</keyword>
<dbReference type="InterPro" id="IPR058336">
    <property type="entry name" value="VP3-like_halobact-type"/>
</dbReference>
<organism evidence="2 3">
    <name type="scientific">Halapricum desulfuricans</name>
    <dbReference type="NCBI Taxonomy" id="2841257"/>
    <lineage>
        <taxon>Archaea</taxon>
        <taxon>Methanobacteriati</taxon>
        <taxon>Methanobacteriota</taxon>
        <taxon>Stenosarchaea group</taxon>
        <taxon>Halobacteria</taxon>
        <taxon>Halobacteriales</taxon>
        <taxon>Haloarculaceae</taxon>
        <taxon>Halapricum</taxon>
    </lineage>
</organism>
<accession>A0A897MT52</accession>
<feature type="transmembrane region" description="Helical" evidence="1">
    <location>
        <begin position="54"/>
        <end position="74"/>
    </location>
</feature>
<name>A0A897MT52_9EURY</name>
<dbReference type="Proteomes" id="UP000663525">
    <property type="component" value="Chromosome"/>
</dbReference>
<dbReference type="AlphaFoldDB" id="A0A897MT52"/>
<feature type="transmembrane region" description="Helical" evidence="1">
    <location>
        <begin position="86"/>
        <end position="104"/>
    </location>
</feature>
<evidence type="ECO:0000313" key="2">
    <source>
        <dbReference type="EMBL" id="QSG05310.1"/>
    </source>
</evidence>
<sequence>MGGIEVTDLALDGEDLLALPVFMLGSLGQLGFLSLSIAGVSLSTVLYSFSADGYTTQISIGLMLSVLAIGYVLWTNDLGWRGWSAMQIWLVVVVVWLVVSPPFVPLMKTLLMGSTWGGFGAFVLQTIGFSTLSYLG</sequence>
<protein>
    <submittedName>
        <fullName evidence="2">Uncharacterized protein</fullName>
    </submittedName>
</protein>
<feature type="transmembrane region" description="Helical" evidence="1">
    <location>
        <begin position="17"/>
        <end position="42"/>
    </location>
</feature>
<evidence type="ECO:0000313" key="3">
    <source>
        <dbReference type="Proteomes" id="UP000663525"/>
    </source>
</evidence>
<evidence type="ECO:0000256" key="1">
    <source>
        <dbReference type="SAM" id="Phobius"/>
    </source>
</evidence>
<dbReference type="Pfam" id="PF26064">
    <property type="entry name" value="DUF8023"/>
    <property type="match status" value="1"/>
</dbReference>